<name>M4SII3_9CAUD</name>
<evidence type="ECO:0000256" key="1">
    <source>
        <dbReference type="ARBA" id="ARBA00001961"/>
    </source>
</evidence>
<keyword evidence="4" id="KW-0560">Oxidoreductase</keyword>
<dbReference type="GO" id="GO:0005506">
    <property type="term" value="F:iron ion binding"/>
    <property type="evidence" value="ECO:0007669"/>
    <property type="project" value="InterPro"/>
</dbReference>
<accession>M4SII3</accession>
<keyword evidence="3" id="KW-0223">Dioxygenase</keyword>
<proteinExistence type="predicted"/>
<dbReference type="GO" id="GO:0016705">
    <property type="term" value="F:oxidoreductase activity, acting on paired donors, with incorporation or reduction of molecular oxygen"/>
    <property type="evidence" value="ECO:0007669"/>
    <property type="project" value="InterPro"/>
</dbReference>
<evidence type="ECO:0000256" key="5">
    <source>
        <dbReference type="ARBA" id="ARBA00023004"/>
    </source>
</evidence>
<keyword evidence="2" id="KW-0479">Metal-binding</keyword>
<gene>
    <name evidence="7" type="ORF">CPRG_00053</name>
</gene>
<evidence type="ECO:0000313" key="7">
    <source>
        <dbReference type="EMBL" id="AGH56137.1"/>
    </source>
</evidence>
<dbReference type="RefSeq" id="YP_007877817.1">
    <property type="nucleotide sequence ID" value="NC_021072.1"/>
</dbReference>
<organism evidence="7 8">
    <name type="scientific">Synechococcus phage Syn30</name>
    <dbReference type="NCBI Taxonomy" id="536474"/>
    <lineage>
        <taxon>Viruses</taxon>
        <taxon>Duplodnaviria</taxon>
        <taxon>Heunggongvirae</taxon>
        <taxon>Uroviricota</taxon>
        <taxon>Caudoviricetes</taxon>
        <taxon>Pantevenvirales</taxon>
        <taxon>Kyanoviridae</taxon>
        <taxon>Leucotheavirus</taxon>
        <taxon>Leucotheavirus syn30</taxon>
    </lineage>
</organism>
<keyword evidence="5" id="KW-0408">Iron</keyword>
<dbReference type="KEGG" id="vg:15312237"/>
<reference evidence="7 8" key="1">
    <citation type="submission" date="2010-11" db="EMBL/GenBank/DDBJ databases">
        <title>The Genome Sequence of Cyanophage Syn30.</title>
        <authorList>
            <consortium name="The Broad Institute Genome Sequencing Platform"/>
            <person name="Henn M.R."/>
            <person name="Sullivan M.S."/>
            <person name="Osburne M.S."/>
            <person name="Levin J."/>
            <person name="Malboeuf C."/>
            <person name="Casali M."/>
            <person name="Russ C."/>
            <person name="Lennon N."/>
            <person name="Chapman S.B."/>
            <person name="Erlich R."/>
            <person name="Young S.K."/>
            <person name="Yandava C."/>
            <person name="Zeng Q."/>
            <person name="Alvarado L."/>
            <person name="Anderson S."/>
            <person name="Berlin A."/>
            <person name="Chen Z."/>
            <person name="Freedman E."/>
            <person name="Gellesch M."/>
            <person name="Goldberg J."/>
            <person name="Green L."/>
            <person name="Griggs A."/>
            <person name="Gujja S."/>
            <person name="Heilman E.R."/>
            <person name="Heiman D."/>
            <person name="Hollinger A."/>
            <person name="Howarth C."/>
            <person name="Larson L."/>
            <person name="Mehta T."/>
            <person name="Pearson M."/>
            <person name="Roberts A."/>
            <person name="Ryan E."/>
            <person name="Saif S."/>
            <person name="Shea T."/>
            <person name="Shenoy N."/>
            <person name="Sisk P."/>
            <person name="Stolte C."/>
            <person name="Sykes S."/>
            <person name="White J."/>
            <person name="Yu Q."/>
            <person name="Coleman M.L."/>
            <person name="Huang K.H."/>
            <person name="Weigele P.R."/>
            <person name="DeFrancesco A.S."/>
            <person name="Kern S.E."/>
            <person name="Thompson L.R."/>
            <person name="Fu R."/>
            <person name="Hombeck B."/>
            <person name="Chisholm S.W."/>
            <person name="Haas B."/>
            <person name="Nusbaum C."/>
            <person name="Birren B."/>
        </authorList>
    </citation>
    <scope>NUCLEOTIDE SEQUENCE [LARGE SCALE GENOMIC DNA]</scope>
    <source>
        <strain evidence="7 8">Syn30</strain>
    </source>
</reference>
<dbReference type="PROSITE" id="PS51471">
    <property type="entry name" value="FE2OG_OXY"/>
    <property type="match status" value="1"/>
</dbReference>
<dbReference type="GO" id="GO:0051213">
    <property type="term" value="F:dioxygenase activity"/>
    <property type="evidence" value="ECO:0007669"/>
    <property type="project" value="UniProtKB-KW"/>
</dbReference>
<protein>
    <submittedName>
        <fullName evidence="7">2OG-Fe(II) oxygenase</fullName>
    </submittedName>
</protein>
<dbReference type="InterPro" id="IPR006620">
    <property type="entry name" value="Pro_4_hyd_alph"/>
</dbReference>
<dbReference type="EMBL" id="HQ634189">
    <property type="protein sequence ID" value="AGH56137.1"/>
    <property type="molecule type" value="Genomic_DNA"/>
</dbReference>
<dbReference type="Pfam" id="PF13640">
    <property type="entry name" value="2OG-FeII_Oxy_3"/>
    <property type="match status" value="1"/>
</dbReference>
<sequence length="196" mass="22874">MEQAFTEKILYETRTKLPDPMIAMMVQQVKELTYNTAETGSEKEGNPDLDLVRRSNVAWINWDEWIPGIIHNIMTSANEEYFHYDLTHFDSRIQSTIYNGEDEDFYTWHTDDGTSTLKPEYPGQERKLSCSLLLSDADEYEGGEFQIHYHRNCFMSLKPKKGTALVFPSWIPHRVRPVKSGQRISLVAWMKGPMFK</sequence>
<feature type="domain" description="Fe2OG dioxygenase" evidence="6">
    <location>
        <begin position="88"/>
        <end position="192"/>
    </location>
</feature>
<comment type="cofactor">
    <cofactor evidence="1">
        <name>L-ascorbate</name>
        <dbReference type="ChEBI" id="CHEBI:38290"/>
    </cofactor>
</comment>
<dbReference type="GeneID" id="15312237"/>
<evidence type="ECO:0000256" key="4">
    <source>
        <dbReference type="ARBA" id="ARBA00023002"/>
    </source>
</evidence>
<dbReference type="InterPro" id="IPR044862">
    <property type="entry name" value="Pro_4_hyd_alph_FE2OG_OXY"/>
</dbReference>
<dbReference type="SUPFAM" id="SSF51197">
    <property type="entry name" value="Clavaminate synthase-like"/>
    <property type="match status" value="1"/>
</dbReference>
<dbReference type="Gene3D" id="2.60.120.620">
    <property type="entry name" value="q2cbj1_9rhob like domain"/>
    <property type="match status" value="1"/>
</dbReference>
<dbReference type="GO" id="GO:0031418">
    <property type="term" value="F:L-ascorbic acid binding"/>
    <property type="evidence" value="ECO:0007669"/>
    <property type="project" value="InterPro"/>
</dbReference>
<dbReference type="Proteomes" id="UP000203676">
    <property type="component" value="Segment"/>
</dbReference>
<evidence type="ECO:0000259" key="6">
    <source>
        <dbReference type="PROSITE" id="PS51471"/>
    </source>
</evidence>
<evidence type="ECO:0000256" key="2">
    <source>
        <dbReference type="ARBA" id="ARBA00022723"/>
    </source>
</evidence>
<dbReference type="InterPro" id="IPR005123">
    <property type="entry name" value="Oxoglu/Fe-dep_dioxygenase_dom"/>
</dbReference>
<evidence type="ECO:0000256" key="3">
    <source>
        <dbReference type="ARBA" id="ARBA00022964"/>
    </source>
</evidence>
<evidence type="ECO:0000313" key="8">
    <source>
        <dbReference type="Proteomes" id="UP000203676"/>
    </source>
</evidence>
<keyword evidence="8" id="KW-1185">Reference proteome</keyword>
<dbReference type="OrthoDB" id="16099at10239"/>
<dbReference type="SMART" id="SM00702">
    <property type="entry name" value="P4Hc"/>
    <property type="match status" value="1"/>
</dbReference>